<dbReference type="PRINTS" id="PR00598">
    <property type="entry name" value="HTHMARR"/>
</dbReference>
<dbReference type="STRING" id="417292.SAMN05421806_11892"/>
<dbReference type="Pfam" id="PF01047">
    <property type="entry name" value="MarR"/>
    <property type="match status" value="1"/>
</dbReference>
<dbReference type="InterPro" id="IPR036388">
    <property type="entry name" value="WH-like_DNA-bd_sf"/>
</dbReference>
<dbReference type="PROSITE" id="PS50995">
    <property type="entry name" value="HTH_MARR_2"/>
    <property type="match status" value="1"/>
</dbReference>
<dbReference type="EMBL" id="FNFF01000018">
    <property type="protein sequence ID" value="SDL10076.1"/>
    <property type="molecule type" value="Genomic_DNA"/>
</dbReference>
<keyword evidence="2" id="KW-0238">DNA-binding</keyword>
<feature type="domain" description="HTH marR-type" evidence="1">
    <location>
        <begin position="13"/>
        <end position="145"/>
    </location>
</feature>
<dbReference type="PANTHER" id="PTHR33164:SF43">
    <property type="entry name" value="HTH-TYPE TRANSCRIPTIONAL REPRESSOR YETL"/>
    <property type="match status" value="1"/>
</dbReference>
<dbReference type="Gene3D" id="1.10.10.10">
    <property type="entry name" value="Winged helix-like DNA-binding domain superfamily/Winged helix DNA-binding domain"/>
    <property type="match status" value="1"/>
</dbReference>
<dbReference type="GO" id="GO:0003700">
    <property type="term" value="F:DNA-binding transcription factor activity"/>
    <property type="evidence" value="ECO:0007669"/>
    <property type="project" value="InterPro"/>
</dbReference>
<proteinExistence type="predicted"/>
<dbReference type="Proteomes" id="UP000199155">
    <property type="component" value="Unassembled WGS sequence"/>
</dbReference>
<accession>A0A1G9HB00</accession>
<dbReference type="RefSeq" id="WP_218137340.1">
    <property type="nucleotide sequence ID" value="NZ_FNFF01000018.1"/>
</dbReference>
<dbReference type="AlphaFoldDB" id="A0A1G9HB00"/>
<gene>
    <name evidence="2" type="ORF">SAMN05421806_11892</name>
</gene>
<evidence type="ECO:0000259" key="1">
    <source>
        <dbReference type="PROSITE" id="PS50995"/>
    </source>
</evidence>
<keyword evidence="3" id="KW-1185">Reference proteome</keyword>
<dbReference type="SUPFAM" id="SSF46785">
    <property type="entry name" value="Winged helix' DNA-binding domain"/>
    <property type="match status" value="1"/>
</dbReference>
<name>A0A1G9HB00_9ACTN</name>
<dbReference type="GO" id="GO:0006950">
    <property type="term" value="P:response to stress"/>
    <property type="evidence" value="ECO:0007669"/>
    <property type="project" value="TreeGrafter"/>
</dbReference>
<dbReference type="InterPro" id="IPR000835">
    <property type="entry name" value="HTH_MarR-typ"/>
</dbReference>
<protein>
    <submittedName>
        <fullName evidence="2">DNA-binding transcriptional regulator, MarR family</fullName>
    </submittedName>
</protein>
<dbReference type="InterPro" id="IPR036390">
    <property type="entry name" value="WH_DNA-bd_sf"/>
</dbReference>
<sequence>MNTESVESRLEPGGESLLALQRATHATLHVLTTELAALKLTPSEINALANLADGRPRTVSELGAAIGSKPTTTTGVLDRLEKRGHLTRALKPGDRRSVRIELTEQGRAAAATVREAFAELEARALAAVRPEDVAGYRAVLAALGEAAR</sequence>
<organism evidence="2 3">
    <name type="scientific">Streptomyces indicus</name>
    <dbReference type="NCBI Taxonomy" id="417292"/>
    <lineage>
        <taxon>Bacteria</taxon>
        <taxon>Bacillati</taxon>
        <taxon>Actinomycetota</taxon>
        <taxon>Actinomycetes</taxon>
        <taxon>Kitasatosporales</taxon>
        <taxon>Streptomycetaceae</taxon>
        <taxon>Streptomyces</taxon>
    </lineage>
</organism>
<dbReference type="PANTHER" id="PTHR33164">
    <property type="entry name" value="TRANSCRIPTIONAL REGULATOR, MARR FAMILY"/>
    <property type="match status" value="1"/>
</dbReference>
<dbReference type="SMART" id="SM00347">
    <property type="entry name" value="HTH_MARR"/>
    <property type="match status" value="1"/>
</dbReference>
<evidence type="ECO:0000313" key="3">
    <source>
        <dbReference type="Proteomes" id="UP000199155"/>
    </source>
</evidence>
<dbReference type="GO" id="GO:0003677">
    <property type="term" value="F:DNA binding"/>
    <property type="evidence" value="ECO:0007669"/>
    <property type="project" value="UniProtKB-KW"/>
</dbReference>
<reference evidence="2 3" key="1">
    <citation type="submission" date="2016-10" db="EMBL/GenBank/DDBJ databases">
        <authorList>
            <person name="de Groot N.N."/>
        </authorList>
    </citation>
    <scope>NUCLEOTIDE SEQUENCE [LARGE SCALE GENOMIC DNA]</scope>
    <source>
        <strain evidence="2 3">CGMCC 4.5727</strain>
    </source>
</reference>
<evidence type="ECO:0000313" key="2">
    <source>
        <dbReference type="EMBL" id="SDL10076.1"/>
    </source>
</evidence>
<dbReference type="InterPro" id="IPR039422">
    <property type="entry name" value="MarR/SlyA-like"/>
</dbReference>